<organism evidence="1 2">
    <name type="scientific">Dermatophagoides farinae</name>
    <name type="common">American house dust mite</name>
    <dbReference type="NCBI Taxonomy" id="6954"/>
    <lineage>
        <taxon>Eukaryota</taxon>
        <taxon>Metazoa</taxon>
        <taxon>Ecdysozoa</taxon>
        <taxon>Arthropoda</taxon>
        <taxon>Chelicerata</taxon>
        <taxon>Arachnida</taxon>
        <taxon>Acari</taxon>
        <taxon>Acariformes</taxon>
        <taxon>Sarcoptiformes</taxon>
        <taxon>Astigmata</taxon>
        <taxon>Psoroptidia</taxon>
        <taxon>Analgoidea</taxon>
        <taxon>Pyroglyphidae</taxon>
        <taxon>Dermatophagoidinae</taxon>
        <taxon>Dermatophagoides</taxon>
    </lineage>
</organism>
<name>A0A922I5X9_DERFA</name>
<proteinExistence type="predicted"/>
<gene>
    <name evidence="1" type="ORF">DERF_004359</name>
</gene>
<dbReference type="Proteomes" id="UP000790347">
    <property type="component" value="Unassembled WGS sequence"/>
</dbReference>
<reference evidence="1" key="2">
    <citation type="journal article" date="2022" name="Res Sq">
        <title>Comparative Genomics Reveals Insights into the Divergent Evolution of Astigmatic Mites and Household Pest Adaptations.</title>
        <authorList>
            <person name="Xiong Q."/>
            <person name="Wan A.T.-Y."/>
            <person name="Liu X.-Y."/>
            <person name="Fung C.S.-H."/>
            <person name="Xiao X."/>
            <person name="Malainual N."/>
            <person name="Hou J."/>
            <person name="Wang L."/>
            <person name="Wang M."/>
            <person name="Yang K."/>
            <person name="Cui Y."/>
            <person name="Leung E."/>
            <person name="Nong W."/>
            <person name="Shin S.-K."/>
            <person name="Au S."/>
            <person name="Jeong K.Y."/>
            <person name="Chew F.T."/>
            <person name="Hui J."/>
            <person name="Leung T.F."/>
            <person name="Tungtrongchitr A."/>
            <person name="Zhong N."/>
            <person name="Liu Z."/>
            <person name="Tsui S."/>
        </authorList>
    </citation>
    <scope>NUCLEOTIDE SEQUENCE</scope>
    <source>
        <strain evidence="1">Derf</strain>
        <tissue evidence="1">Whole organism</tissue>
    </source>
</reference>
<comment type="caution">
    <text evidence="1">The sequence shown here is derived from an EMBL/GenBank/DDBJ whole genome shotgun (WGS) entry which is preliminary data.</text>
</comment>
<dbReference type="AlphaFoldDB" id="A0A922I5X9"/>
<accession>A0A922I5X9</accession>
<evidence type="ECO:0000313" key="1">
    <source>
        <dbReference type="EMBL" id="KAH9520664.1"/>
    </source>
</evidence>
<keyword evidence="2" id="KW-1185">Reference proteome</keyword>
<evidence type="ECO:0000313" key="2">
    <source>
        <dbReference type="Proteomes" id="UP000790347"/>
    </source>
</evidence>
<dbReference type="EMBL" id="ASGP02000002">
    <property type="protein sequence ID" value="KAH9520664.1"/>
    <property type="molecule type" value="Genomic_DNA"/>
</dbReference>
<protein>
    <submittedName>
        <fullName evidence="1">Uncharacterized protein</fullName>
    </submittedName>
</protein>
<sequence>MLINHHFKRLVLVVDWLVFESVNLIYFNIKTYVDVDEWRNSGVGVGVDVDGGYTIGHFDDSMIINST</sequence>
<reference evidence="1" key="1">
    <citation type="submission" date="2013-05" db="EMBL/GenBank/DDBJ databases">
        <authorList>
            <person name="Yim A.K.Y."/>
            <person name="Chan T.F."/>
            <person name="Ji K.M."/>
            <person name="Liu X.Y."/>
            <person name="Zhou J.W."/>
            <person name="Li R.Q."/>
            <person name="Yang K.Y."/>
            <person name="Li J."/>
            <person name="Li M."/>
            <person name="Law P.T.W."/>
            <person name="Wu Y.L."/>
            <person name="Cai Z.L."/>
            <person name="Qin H."/>
            <person name="Bao Y."/>
            <person name="Leung R.K.K."/>
            <person name="Ng P.K.S."/>
            <person name="Zou J."/>
            <person name="Zhong X.J."/>
            <person name="Ran P.X."/>
            <person name="Zhong N.S."/>
            <person name="Liu Z.G."/>
            <person name="Tsui S.K.W."/>
        </authorList>
    </citation>
    <scope>NUCLEOTIDE SEQUENCE</scope>
    <source>
        <strain evidence="1">Derf</strain>
        <tissue evidence="1">Whole organism</tissue>
    </source>
</reference>